<feature type="compositionally biased region" description="Basic and acidic residues" evidence="1">
    <location>
        <begin position="351"/>
        <end position="363"/>
    </location>
</feature>
<dbReference type="GO" id="GO:0003676">
    <property type="term" value="F:nucleic acid binding"/>
    <property type="evidence" value="ECO:0007669"/>
    <property type="project" value="InterPro"/>
</dbReference>
<evidence type="ECO:0000313" key="3">
    <source>
        <dbReference type="Proteomes" id="UP000033566"/>
    </source>
</evidence>
<dbReference type="InterPro" id="IPR002711">
    <property type="entry name" value="HNH"/>
</dbReference>
<keyword evidence="3" id="KW-1185">Reference proteome</keyword>
<dbReference type="Gene3D" id="1.10.30.50">
    <property type="match status" value="1"/>
</dbReference>
<sequence length="385" mass="43302">MPLIVADMTTFEHSISATRHSGLDTLRDAMDRPHAVAAVLDMPRFEVKRWAKVAQVYFGPTRFSARQREALRAADGYSVNRLVRIETYVQKIDKPAEQWQFRLELLNIEGSIDDMLDYAKSHIEDYVTPKKPERGVDVRQNDEDTWTLRVRDKASLISQLVETLDNLNKPDTTPDDACPAPPARSQRRADALWELLDGNTGIQQPAFRTIIAIGLDDFLRITSGQGDDVRLGCSNGTIMTGAEWLSHHLAGRLGEDIFAGLFHPTEGPVNLYQCRSANFKQRLLAISEQLVCAWIDCKEPANNCEVHHIKGHKHGGETKPSNLTMLCRYHNGVLGSIDPDNFHGHRPPRGWIDRTNGHVDYHPPGKKPPRQNSHPAAQRGAMHLI</sequence>
<dbReference type="Pfam" id="PF01844">
    <property type="entry name" value="HNH"/>
    <property type="match status" value="1"/>
</dbReference>
<dbReference type="AlphaFoldDB" id="A0A0F6QX56"/>
<dbReference type="InterPro" id="IPR003615">
    <property type="entry name" value="HNH_nuc"/>
</dbReference>
<dbReference type="Proteomes" id="UP000033566">
    <property type="component" value="Chromosome"/>
</dbReference>
<keyword evidence="2" id="KW-0540">Nuclease</keyword>
<dbReference type="CDD" id="cd00085">
    <property type="entry name" value="HNHc"/>
    <property type="match status" value="1"/>
</dbReference>
<name>A0A0F6QX56_9CORY</name>
<keyword evidence="2" id="KW-0378">Hydrolase</keyword>
<feature type="region of interest" description="Disordered" evidence="1">
    <location>
        <begin position="345"/>
        <end position="385"/>
    </location>
</feature>
<keyword evidence="2" id="KW-0255">Endonuclease</keyword>
<dbReference type="STRING" id="161896.UL81_02460"/>
<dbReference type="PATRIC" id="fig|161896.4.peg.483"/>
<accession>A0A0F6QX56</accession>
<dbReference type="GO" id="GO:0008270">
    <property type="term" value="F:zinc ion binding"/>
    <property type="evidence" value="ECO:0007669"/>
    <property type="project" value="InterPro"/>
</dbReference>
<proteinExistence type="predicted"/>
<gene>
    <name evidence="2" type="ORF">UL81_02460</name>
</gene>
<dbReference type="SMART" id="SM00507">
    <property type="entry name" value="HNHc"/>
    <property type="match status" value="1"/>
</dbReference>
<dbReference type="HOGENOM" id="CLU_051470_0_0_11"/>
<dbReference type="KEGG" id="ccj:UL81_02460"/>
<dbReference type="GO" id="GO:0004519">
    <property type="term" value="F:endonuclease activity"/>
    <property type="evidence" value="ECO:0007669"/>
    <property type="project" value="UniProtKB-KW"/>
</dbReference>
<reference evidence="2 3" key="1">
    <citation type="journal article" date="2015" name="Genome Announc.">
        <title>Complete Genome Sequence of Corynebacterium camporealensis DSM 44610, Isolated from the Milk of a Manchega Sheep with Subclinical Mastitis.</title>
        <authorList>
            <person name="Ruckert C."/>
            <person name="Albersmeier A."/>
            <person name="Winkler A."/>
            <person name="Tauch A."/>
        </authorList>
    </citation>
    <scope>NUCLEOTIDE SEQUENCE [LARGE SCALE GENOMIC DNA]</scope>
    <source>
        <strain evidence="2 3">DSM 44610</strain>
    </source>
</reference>
<organism evidence="2 3">
    <name type="scientific">Corynebacterium camporealensis</name>
    <dbReference type="NCBI Taxonomy" id="161896"/>
    <lineage>
        <taxon>Bacteria</taxon>
        <taxon>Bacillati</taxon>
        <taxon>Actinomycetota</taxon>
        <taxon>Actinomycetes</taxon>
        <taxon>Mycobacteriales</taxon>
        <taxon>Corynebacteriaceae</taxon>
        <taxon>Corynebacterium</taxon>
    </lineage>
</organism>
<evidence type="ECO:0000313" key="2">
    <source>
        <dbReference type="EMBL" id="AKE38473.1"/>
    </source>
</evidence>
<protein>
    <submittedName>
        <fullName evidence="2">HNH endonuclease</fullName>
    </submittedName>
</protein>
<evidence type="ECO:0000256" key="1">
    <source>
        <dbReference type="SAM" id="MobiDB-lite"/>
    </source>
</evidence>
<dbReference type="EMBL" id="CP011311">
    <property type="protein sequence ID" value="AKE38473.1"/>
    <property type="molecule type" value="Genomic_DNA"/>
</dbReference>